<evidence type="ECO:0000313" key="1">
    <source>
        <dbReference type="EnsemblMetazoa" id="Aqu2.1.18989_001"/>
    </source>
</evidence>
<sequence length="58" mass="6407">MLARDQPRDFTWLSLLASLNRELEVEAEGSSLLHISHTSPCPCAKIMATSYPSSSTRT</sequence>
<dbReference type="AlphaFoldDB" id="A0A1X7TVQ1"/>
<protein>
    <submittedName>
        <fullName evidence="1">Uncharacterized protein</fullName>
    </submittedName>
</protein>
<accession>A0A1X7TVQ1</accession>
<name>A0A1X7TVQ1_AMPQE</name>
<organism evidence="1">
    <name type="scientific">Amphimedon queenslandica</name>
    <name type="common">Sponge</name>
    <dbReference type="NCBI Taxonomy" id="400682"/>
    <lineage>
        <taxon>Eukaryota</taxon>
        <taxon>Metazoa</taxon>
        <taxon>Porifera</taxon>
        <taxon>Demospongiae</taxon>
        <taxon>Heteroscleromorpha</taxon>
        <taxon>Haplosclerida</taxon>
        <taxon>Niphatidae</taxon>
        <taxon>Amphimedon</taxon>
    </lineage>
</organism>
<proteinExistence type="predicted"/>
<dbReference type="EnsemblMetazoa" id="Aqu2.1.18989_001">
    <property type="protein sequence ID" value="Aqu2.1.18989_001"/>
    <property type="gene ID" value="Aqu2.1.18989"/>
</dbReference>
<reference evidence="1" key="1">
    <citation type="submission" date="2017-05" db="UniProtKB">
        <authorList>
            <consortium name="EnsemblMetazoa"/>
        </authorList>
    </citation>
    <scope>IDENTIFICATION</scope>
</reference>
<dbReference type="InParanoid" id="A0A1X7TVQ1"/>